<name>A0ABW9A0V8_9BURK</name>
<gene>
    <name evidence="1" type="ORF">PQR66_34430</name>
</gene>
<sequence length="74" mass="8758">MTNDRQNGTGKRHVQPLREIDDRRERAANNSRINWAWAHGRAGYDWMDSHHLSIDFTDFTDFTEAQVQTEEIIE</sequence>
<proteinExistence type="predicted"/>
<comment type="caution">
    <text evidence="1">The sequence shown here is derived from an EMBL/GenBank/DDBJ whole genome shotgun (WGS) entry which is preliminary data.</text>
</comment>
<organism evidence="1 2">
    <name type="scientific">Paraburkholderia agricolaris</name>
    <dbReference type="NCBI Taxonomy" id="2152888"/>
    <lineage>
        <taxon>Bacteria</taxon>
        <taxon>Pseudomonadati</taxon>
        <taxon>Pseudomonadota</taxon>
        <taxon>Betaproteobacteria</taxon>
        <taxon>Burkholderiales</taxon>
        <taxon>Burkholderiaceae</taxon>
        <taxon>Paraburkholderia</taxon>
    </lineage>
</organism>
<dbReference type="RefSeq" id="WP_408334242.1">
    <property type="nucleotide sequence ID" value="NZ_JAQQFH010000042.1"/>
</dbReference>
<evidence type="ECO:0000313" key="1">
    <source>
        <dbReference type="EMBL" id="MFL9888166.1"/>
    </source>
</evidence>
<dbReference type="Proteomes" id="UP001629249">
    <property type="component" value="Unassembled WGS sequence"/>
</dbReference>
<keyword evidence="2" id="KW-1185">Reference proteome</keyword>
<dbReference type="EMBL" id="JAQQFN010000036">
    <property type="protein sequence ID" value="MFL9888166.1"/>
    <property type="molecule type" value="Genomic_DNA"/>
</dbReference>
<evidence type="ECO:0000313" key="2">
    <source>
        <dbReference type="Proteomes" id="UP001629249"/>
    </source>
</evidence>
<protein>
    <submittedName>
        <fullName evidence="1">Uncharacterized protein</fullName>
    </submittedName>
</protein>
<accession>A0ABW9A0V8</accession>
<reference evidence="1 2" key="1">
    <citation type="journal article" date="2024" name="Chem. Sci.">
        <title>Discovery of megapolipeptins by genome mining of a Burkholderiales bacteria collection.</title>
        <authorList>
            <person name="Paulo B.S."/>
            <person name="Recchia M.J.J."/>
            <person name="Lee S."/>
            <person name="Fergusson C.H."/>
            <person name="Romanowski S.B."/>
            <person name="Hernandez A."/>
            <person name="Krull N."/>
            <person name="Liu D.Y."/>
            <person name="Cavanagh H."/>
            <person name="Bos A."/>
            <person name="Gray C.A."/>
            <person name="Murphy B.T."/>
            <person name="Linington R.G."/>
            <person name="Eustaquio A.S."/>
        </authorList>
    </citation>
    <scope>NUCLEOTIDE SEQUENCE [LARGE SCALE GENOMIC DNA]</scope>
    <source>
        <strain evidence="1 2">RL16-012-BIC-B</strain>
    </source>
</reference>